<feature type="transmembrane region" description="Helical" evidence="1">
    <location>
        <begin position="32"/>
        <end position="51"/>
    </location>
</feature>
<proteinExistence type="predicted"/>
<evidence type="ECO:0000313" key="2">
    <source>
        <dbReference type="EMBL" id="CCJ33390.1"/>
    </source>
</evidence>
<keyword evidence="1" id="KW-1133">Transmembrane helix</keyword>
<feature type="transmembrane region" description="Helical" evidence="1">
    <location>
        <begin position="6"/>
        <end position="25"/>
    </location>
</feature>
<evidence type="ECO:0000313" key="3">
    <source>
        <dbReference type="Proteomes" id="UP000007652"/>
    </source>
</evidence>
<keyword evidence="1" id="KW-0812">Transmembrane</keyword>
<dbReference type="Proteomes" id="UP000007652">
    <property type="component" value="Unassembled WGS sequence"/>
</dbReference>
<feature type="transmembrane region" description="Helical" evidence="1">
    <location>
        <begin position="63"/>
        <end position="85"/>
    </location>
</feature>
<name>I7LGN4_9CLOT</name>
<dbReference type="EMBL" id="CAKP01000067">
    <property type="protein sequence ID" value="CCJ33390.1"/>
    <property type="molecule type" value="Genomic_DNA"/>
</dbReference>
<keyword evidence="1" id="KW-0472">Membrane</keyword>
<dbReference type="AlphaFoldDB" id="I7LGN4"/>
<dbReference type="STRING" id="857293.CAAU_1306"/>
<keyword evidence="3" id="KW-1185">Reference proteome</keyword>
<sequence>MVLGRFFTVIVAVSLFSAILTFVLFKYSKVKFLKYIIGILFLIGGLINIYLGKKATVGFEDLARFILATMFFIAALTNILFSLFLDIKYSKK</sequence>
<organism evidence="2 3">
    <name type="scientific">Caloramator australicus RC3</name>
    <dbReference type="NCBI Taxonomy" id="857293"/>
    <lineage>
        <taxon>Bacteria</taxon>
        <taxon>Bacillati</taxon>
        <taxon>Bacillota</taxon>
        <taxon>Clostridia</taxon>
        <taxon>Eubacteriales</taxon>
        <taxon>Clostridiaceae</taxon>
        <taxon>Caloramator</taxon>
    </lineage>
</organism>
<dbReference type="RefSeq" id="WP_008908660.1">
    <property type="nucleotide sequence ID" value="NZ_CAKP01000067.1"/>
</dbReference>
<evidence type="ECO:0000256" key="1">
    <source>
        <dbReference type="SAM" id="Phobius"/>
    </source>
</evidence>
<accession>I7LGN4</accession>
<reference evidence="2 3" key="1">
    <citation type="journal article" date="2011" name="J. Bacteriol.">
        <title>Draft genome sequence of Caloramator australicus strain RC3T, a thermoanaerobe from the Great Artesian Basin of Australia.</title>
        <authorList>
            <person name="Ogg C.D."/>
            <person name="Patel B.K.C."/>
        </authorList>
    </citation>
    <scope>NUCLEOTIDE SEQUENCE [LARGE SCALE GENOMIC DNA]</scope>
    <source>
        <strain evidence="2 3">RC3</strain>
    </source>
</reference>
<comment type="caution">
    <text evidence="2">The sequence shown here is derived from an EMBL/GenBank/DDBJ whole genome shotgun (WGS) entry which is preliminary data.</text>
</comment>
<gene>
    <name evidence="2" type="ORF">CAAU_1306</name>
</gene>
<protein>
    <submittedName>
        <fullName evidence="2">Uncharacterized protein</fullName>
    </submittedName>
</protein>